<organism evidence="1 2">
    <name type="scientific">Acidisoma cellulosilyticum</name>
    <dbReference type="NCBI Taxonomy" id="2802395"/>
    <lineage>
        <taxon>Bacteria</taxon>
        <taxon>Pseudomonadati</taxon>
        <taxon>Pseudomonadota</taxon>
        <taxon>Alphaproteobacteria</taxon>
        <taxon>Acetobacterales</taxon>
        <taxon>Acidocellaceae</taxon>
        <taxon>Acidisoma</taxon>
    </lineage>
</organism>
<dbReference type="SUPFAM" id="SSF53474">
    <property type="entry name" value="alpha/beta-Hydrolases"/>
    <property type="match status" value="1"/>
</dbReference>
<dbReference type="EMBL" id="JAESVA010000002">
    <property type="protein sequence ID" value="MCB8879864.1"/>
    <property type="molecule type" value="Genomic_DNA"/>
</dbReference>
<evidence type="ECO:0000313" key="2">
    <source>
        <dbReference type="Proteomes" id="UP000721844"/>
    </source>
</evidence>
<dbReference type="RefSeq" id="WP_227306480.1">
    <property type="nucleotide sequence ID" value="NZ_JAESVA010000002.1"/>
</dbReference>
<reference evidence="1 2" key="1">
    <citation type="journal article" date="2021" name="Microorganisms">
        <title>Acidisoma silvae sp. nov. and Acidisomacellulosilytica sp. nov., Two Acidophilic Bacteria Isolated from Decaying Wood, Hydrolyzing Cellulose and Producing Poly-3-hydroxybutyrate.</title>
        <authorList>
            <person name="Mieszkin S."/>
            <person name="Pouder E."/>
            <person name="Uroz S."/>
            <person name="Simon-Colin C."/>
            <person name="Alain K."/>
        </authorList>
    </citation>
    <scope>NUCLEOTIDE SEQUENCE [LARGE SCALE GENOMIC DNA]</scope>
    <source>
        <strain evidence="1 2">HW T5.17</strain>
    </source>
</reference>
<dbReference type="InterPro" id="IPR029058">
    <property type="entry name" value="AB_hydrolase_fold"/>
</dbReference>
<dbReference type="AlphaFoldDB" id="A0A963YZQ6"/>
<gene>
    <name evidence="1" type="ORF">ACELLULO517_06435</name>
</gene>
<evidence type="ECO:0008006" key="3">
    <source>
        <dbReference type="Google" id="ProtNLM"/>
    </source>
</evidence>
<keyword evidence="2" id="KW-1185">Reference proteome</keyword>
<dbReference type="Proteomes" id="UP000721844">
    <property type="component" value="Unassembled WGS sequence"/>
</dbReference>
<name>A0A963YZQ6_9PROT</name>
<proteinExistence type="predicted"/>
<sequence>MEQSKIIYTNRSFEVHFRPGKSAFCLITFNPLETRSNGRFYWGRPLAEKWDYTCLGFVTHGNDWFPESDMLEAAEVLKPYLNGRNVLYGFSMGAYAAVRYSKLLNAELVLAFSPLLSIDPQDVPHDSRWHKLHRPELHSNMRVREEHVQGDLLVFYDPLLPSDAWHGQEISGYPQGVALPLPFTGHETLAVAMQFPGFSGIINRCVYDRDSLADYMKAGRRRSSMFHFLAAAKMAERGKYRWSIALLDKADELGGAEASDHDALRLKIYALSKQDEDAEVLLSTMARPGDMETRAWRTWADAADIFGERSLFALCDRLYEAILKTPSLLFYERYITCLQNRGDYCRIAMLVAAAIAAFPEDVRIPIKAGDAFLQGSQEVCAILMYEIVITRQPSLTWPHHALFRIYNSRNDLVMINRILRRTLDFQINDDATKGYRKRFGVE</sequence>
<comment type="caution">
    <text evidence="1">The sequence shown here is derived from an EMBL/GenBank/DDBJ whole genome shotgun (WGS) entry which is preliminary data.</text>
</comment>
<evidence type="ECO:0000313" key="1">
    <source>
        <dbReference type="EMBL" id="MCB8879864.1"/>
    </source>
</evidence>
<protein>
    <recommendedName>
        <fullName evidence="3">Alpha/beta hydrolase</fullName>
    </recommendedName>
</protein>
<accession>A0A963YZQ6</accession>